<evidence type="ECO:0000313" key="2">
    <source>
        <dbReference type="Proteomes" id="UP000886998"/>
    </source>
</evidence>
<name>A0A8X6YAJ6_9ARAC</name>
<gene>
    <name evidence="1" type="ORF">TNIN_418111</name>
</gene>
<keyword evidence="2" id="KW-1185">Reference proteome</keyword>
<dbReference type="AlphaFoldDB" id="A0A8X6YAJ6"/>
<protein>
    <submittedName>
        <fullName evidence="1">Uncharacterized protein</fullName>
    </submittedName>
</protein>
<reference evidence="1" key="1">
    <citation type="submission" date="2020-08" db="EMBL/GenBank/DDBJ databases">
        <title>Multicomponent nature underlies the extraordinary mechanical properties of spider dragline silk.</title>
        <authorList>
            <person name="Kono N."/>
            <person name="Nakamura H."/>
            <person name="Mori M."/>
            <person name="Yoshida Y."/>
            <person name="Ohtoshi R."/>
            <person name="Malay A.D."/>
            <person name="Moran D.A.P."/>
            <person name="Tomita M."/>
            <person name="Numata K."/>
            <person name="Arakawa K."/>
        </authorList>
    </citation>
    <scope>NUCLEOTIDE SEQUENCE</scope>
</reference>
<proteinExistence type="predicted"/>
<dbReference type="EMBL" id="BMAV01016449">
    <property type="protein sequence ID" value="GFY67202.1"/>
    <property type="molecule type" value="Genomic_DNA"/>
</dbReference>
<comment type="caution">
    <text evidence="1">The sequence shown here is derived from an EMBL/GenBank/DDBJ whole genome shotgun (WGS) entry which is preliminary data.</text>
</comment>
<organism evidence="1 2">
    <name type="scientific">Trichonephila inaurata madagascariensis</name>
    <dbReference type="NCBI Taxonomy" id="2747483"/>
    <lineage>
        <taxon>Eukaryota</taxon>
        <taxon>Metazoa</taxon>
        <taxon>Ecdysozoa</taxon>
        <taxon>Arthropoda</taxon>
        <taxon>Chelicerata</taxon>
        <taxon>Arachnida</taxon>
        <taxon>Araneae</taxon>
        <taxon>Araneomorphae</taxon>
        <taxon>Entelegynae</taxon>
        <taxon>Araneoidea</taxon>
        <taxon>Nephilidae</taxon>
        <taxon>Trichonephila</taxon>
        <taxon>Trichonephila inaurata</taxon>
    </lineage>
</organism>
<dbReference type="Proteomes" id="UP000886998">
    <property type="component" value="Unassembled WGS sequence"/>
</dbReference>
<evidence type="ECO:0000313" key="1">
    <source>
        <dbReference type="EMBL" id="GFY67202.1"/>
    </source>
</evidence>
<accession>A0A8X6YAJ6</accession>
<sequence>MPSVLVLTDRCRFINKMKGRNWTTQNYSAWGLSSSKMIRFRHHHWSSSKFMERKVLILFYGHNLVPDGQLVTVWPKKIDKKDKSSKIPIGKMIPI</sequence>